<dbReference type="OrthoDB" id="6537458at2"/>
<protein>
    <recommendedName>
        <fullName evidence="2">Fimbrial-type adhesion domain-containing protein</fullName>
    </recommendedName>
</protein>
<keyword evidence="1" id="KW-0732">Signal</keyword>
<comment type="caution">
    <text evidence="3">The sequence shown here is derived from an EMBL/GenBank/DDBJ whole genome shotgun (WGS) entry which is preliminary data.</text>
</comment>
<dbReference type="InterPro" id="IPR000259">
    <property type="entry name" value="Adhesion_dom_fimbrial"/>
</dbReference>
<reference evidence="3 4" key="1">
    <citation type="submission" date="2019-06" db="EMBL/GenBank/DDBJ databases">
        <authorList>
            <person name="Yang Y."/>
        </authorList>
    </citation>
    <scope>NUCLEOTIDE SEQUENCE [LARGE SCALE GENOMIC DNA]</scope>
    <source>
        <strain evidence="3 4">BIT-26</strain>
    </source>
</reference>
<evidence type="ECO:0000313" key="3">
    <source>
        <dbReference type="EMBL" id="TPW41755.1"/>
    </source>
</evidence>
<organism evidence="3 4">
    <name type="scientific">Mixta tenebrionis</name>
    <dbReference type="NCBI Taxonomy" id="2562439"/>
    <lineage>
        <taxon>Bacteria</taxon>
        <taxon>Pseudomonadati</taxon>
        <taxon>Pseudomonadota</taxon>
        <taxon>Gammaproteobacteria</taxon>
        <taxon>Enterobacterales</taxon>
        <taxon>Erwiniaceae</taxon>
        <taxon>Mixta</taxon>
    </lineage>
</organism>
<dbReference type="InterPro" id="IPR008966">
    <property type="entry name" value="Adhesion_dom_sf"/>
</dbReference>
<dbReference type="EMBL" id="VHQI01000007">
    <property type="protein sequence ID" value="TPW41755.1"/>
    <property type="molecule type" value="Genomic_DNA"/>
</dbReference>
<evidence type="ECO:0000256" key="1">
    <source>
        <dbReference type="SAM" id="SignalP"/>
    </source>
</evidence>
<name>A0A506V7W6_9GAMM</name>
<accession>A0A506V7W6</accession>
<gene>
    <name evidence="3" type="ORF">FKM52_13465</name>
</gene>
<dbReference type="AlphaFoldDB" id="A0A506V7W6"/>
<dbReference type="SUPFAM" id="SSF49401">
    <property type="entry name" value="Bacterial adhesins"/>
    <property type="match status" value="1"/>
</dbReference>
<dbReference type="GO" id="GO:0009289">
    <property type="term" value="C:pilus"/>
    <property type="evidence" value="ECO:0007669"/>
    <property type="project" value="InterPro"/>
</dbReference>
<feature type="domain" description="Fimbrial-type adhesion" evidence="2">
    <location>
        <begin position="196"/>
        <end position="340"/>
    </location>
</feature>
<keyword evidence="4" id="KW-1185">Reference proteome</keyword>
<evidence type="ECO:0000313" key="4">
    <source>
        <dbReference type="Proteomes" id="UP000319523"/>
    </source>
</evidence>
<dbReference type="InterPro" id="IPR036937">
    <property type="entry name" value="Adhesion_dom_fimbrial_sf"/>
</dbReference>
<proteinExistence type="predicted"/>
<evidence type="ECO:0000259" key="2">
    <source>
        <dbReference type="Pfam" id="PF00419"/>
    </source>
</evidence>
<dbReference type="Proteomes" id="UP000319523">
    <property type="component" value="Unassembled WGS sequence"/>
</dbReference>
<feature type="signal peptide" evidence="1">
    <location>
        <begin position="1"/>
        <end position="24"/>
    </location>
</feature>
<dbReference type="GO" id="GO:0007155">
    <property type="term" value="P:cell adhesion"/>
    <property type="evidence" value="ECO:0007669"/>
    <property type="project" value="InterPro"/>
</dbReference>
<feature type="chain" id="PRO_5021419986" description="Fimbrial-type adhesion domain-containing protein" evidence="1">
    <location>
        <begin position="25"/>
        <end position="341"/>
    </location>
</feature>
<dbReference type="Pfam" id="PF00419">
    <property type="entry name" value="Fimbrial"/>
    <property type="match status" value="1"/>
</dbReference>
<dbReference type="Gene3D" id="2.60.40.1090">
    <property type="entry name" value="Fimbrial-type adhesion domain"/>
    <property type="match status" value="1"/>
</dbReference>
<dbReference type="RefSeq" id="WP_141176692.1">
    <property type="nucleotide sequence ID" value="NZ_JBHUFX010000022.1"/>
</dbReference>
<sequence>MKADTSLKLAFLLMISVWAVRTQASCTTLRNGVSNDYIANSVSYLNLKKAFISSAEYTTQLNTNWASDFSLLCSGIFPVTLYYHSATGSGFAVEFIDKSKGLDQWITFIATPQQSSVVNSPGTHVFSGKNIDYRLTAKLGKSGEDFTQANGNRYQLLTVALSDYDKHTPAWLRSYYNKDTGVKGYALLDVTYDPDATTCTIDNQTFVLPAITLGRLQRGETASSVYPVAVNCQGVILEKTTRSVTARLYSNDLIDGGSYIIRNQSSTSAGVGFQLFNDKNDPLIFSSSEDRNATVIWRKEQNSAITGDEQFLLGARYKLYDEKKFKPGTVTGTVIAWFEYD</sequence>